<evidence type="ECO:0000313" key="2">
    <source>
        <dbReference type="Proteomes" id="UP001266305"/>
    </source>
</evidence>
<protein>
    <submittedName>
        <fullName evidence="1">Uncharacterized protein</fullName>
    </submittedName>
</protein>
<proteinExistence type="predicted"/>
<gene>
    <name evidence="1" type="ORF">P7K49_027147</name>
</gene>
<dbReference type="EMBL" id="JASSZA010000013">
    <property type="protein sequence ID" value="KAK2095731.1"/>
    <property type="molecule type" value="Genomic_DNA"/>
</dbReference>
<reference evidence="1 2" key="1">
    <citation type="submission" date="2023-05" db="EMBL/GenBank/DDBJ databases">
        <title>B98-5 Cell Line De Novo Hybrid Assembly: An Optical Mapping Approach.</title>
        <authorList>
            <person name="Kananen K."/>
            <person name="Auerbach J.A."/>
            <person name="Kautto E."/>
            <person name="Blachly J.S."/>
        </authorList>
    </citation>
    <scope>NUCLEOTIDE SEQUENCE [LARGE SCALE GENOMIC DNA]</scope>
    <source>
        <strain evidence="1">B95-8</strain>
        <tissue evidence="1">Cell line</tissue>
    </source>
</reference>
<keyword evidence="2" id="KW-1185">Reference proteome</keyword>
<organism evidence="1 2">
    <name type="scientific">Saguinus oedipus</name>
    <name type="common">Cotton-top tamarin</name>
    <name type="synonym">Oedipomidas oedipus</name>
    <dbReference type="NCBI Taxonomy" id="9490"/>
    <lineage>
        <taxon>Eukaryota</taxon>
        <taxon>Metazoa</taxon>
        <taxon>Chordata</taxon>
        <taxon>Craniata</taxon>
        <taxon>Vertebrata</taxon>
        <taxon>Euteleostomi</taxon>
        <taxon>Mammalia</taxon>
        <taxon>Eutheria</taxon>
        <taxon>Euarchontoglires</taxon>
        <taxon>Primates</taxon>
        <taxon>Haplorrhini</taxon>
        <taxon>Platyrrhini</taxon>
        <taxon>Cebidae</taxon>
        <taxon>Callitrichinae</taxon>
        <taxon>Saguinus</taxon>
    </lineage>
</organism>
<comment type="caution">
    <text evidence="1">The sequence shown here is derived from an EMBL/GenBank/DDBJ whole genome shotgun (WGS) entry which is preliminary data.</text>
</comment>
<accession>A0ABQ9UFE6</accession>
<evidence type="ECO:0000313" key="1">
    <source>
        <dbReference type="EMBL" id="KAK2095731.1"/>
    </source>
</evidence>
<name>A0ABQ9UFE6_SAGOE</name>
<dbReference type="Proteomes" id="UP001266305">
    <property type="component" value="Unassembled WGS sequence"/>
</dbReference>
<sequence length="75" mass="8587">MPDFSGNYILTKTIKPFILAVCHYNINNSSTDNREKQEQNLCITVSDAETQHRSNCKGSRIRNPVNRADFLLESQ</sequence>